<dbReference type="Proteomes" id="UP001175228">
    <property type="component" value="Unassembled WGS sequence"/>
</dbReference>
<evidence type="ECO:0000256" key="5">
    <source>
        <dbReference type="SAM" id="MobiDB-lite"/>
    </source>
</evidence>
<dbReference type="SUPFAM" id="SSF57903">
    <property type="entry name" value="FYVE/PHD zinc finger"/>
    <property type="match status" value="1"/>
</dbReference>
<dbReference type="AlphaFoldDB" id="A0AA39QGM4"/>
<comment type="caution">
    <text evidence="7">The sequence shown here is derived from an EMBL/GenBank/DDBJ whole genome shotgun (WGS) entry which is preliminary data.</text>
</comment>
<sequence>MDDHDHSRGSSSSGSSKQGNIATITSHYPSPRASSSSPHASTSTATKQIFSPDDPTLRCICELPHDDGFGFSIGCEDCLRWCHAACFGIYAGVNEPDEWRCWVCKGEGGSRRRGDEVDDEEERQTYVRIEQDILRLHSPNHSPTPHSSSPAVPDPHLTYLLHLPSPPDSVLPPTYTLHTAQRVGPGTFLIPYLSVVTSARSYVEDPLNGYAYARVPRVFVHLIPSHDESDECGVALDARLAGNAARWIRSGCYPNAEIHANEDGGWGVYAIRELSSGDEIVLGWEWDDAHPIHGGEEGRLEAVDALEGAFMTCACDGKMGCALDAMRGGDWKGGNLGPLVGKQRGFKTRARERGGVEIVPGKGKQKRKEVKKEVLPTKNTMERTGVVPPKMRKGHARMPTSPSPLSPTDAFAKLSLTSPILRTEDPALSPLTHDVPTSPVPAGALKTKAKITSLDAGRRTVRGHGC</sequence>
<name>A0AA39QGM4_9AGAR</name>
<gene>
    <name evidence="7" type="ORF">EDD18DRAFT_1346623</name>
</gene>
<feature type="domain" description="Zinc finger PHD-type" evidence="6">
    <location>
        <begin position="58"/>
        <end position="105"/>
    </location>
</feature>
<feature type="region of interest" description="Disordered" evidence="5">
    <location>
        <begin position="1"/>
        <end position="49"/>
    </location>
</feature>
<organism evidence="7 8">
    <name type="scientific">Armillaria luteobubalina</name>
    <dbReference type="NCBI Taxonomy" id="153913"/>
    <lineage>
        <taxon>Eukaryota</taxon>
        <taxon>Fungi</taxon>
        <taxon>Dikarya</taxon>
        <taxon>Basidiomycota</taxon>
        <taxon>Agaricomycotina</taxon>
        <taxon>Agaricomycetes</taxon>
        <taxon>Agaricomycetidae</taxon>
        <taxon>Agaricales</taxon>
        <taxon>Marasmiineae</taxon>
        <taxon>Physalacriaceae</taxon>
        <taxon>Armillaria</taxon>
    </lineage>
</organism>
<dbReference type="SMART" id="SM00249">
    <property type="entry name" value="PHD"/>
    <property type="match status" value="1"/>
</dbReference>
<reference evidence="7" key="1">
    <citation type="submission" date="2023-06" db="EMBL/GenBank/DDBJ databases">
        <authorList>
            <consortium name="Lawrence Berkeley National Laboratory"/>
            <person name="Ahrendt S."/>
            <person name="Sahu N."/>
            <person name="Indic B."/>
            <person name="Wong-Bajracharya J."/>
            <person name="Merenyi Z."/>
            <person name="Ke H.-M."/>
            <person name="Monk M."/>
            <person name="Kocsube S."/>
            <person name="Drula E."/>
            <person name="Lipzen A."/>
            <person name="Balint B."/>
            <person name="Henrissat B."/>
            <person name="Andreopoulos B."/>
            <person name="Martin F.M."/>
            <person name="Harder C.B."/>
            <person name="Rigling D."/>
            <person name="Ford K.L."/>
            <person name="Foster G.D."/>
            <person name="Pangilinan J."/>
            <person name="Papanicolaou A."/>
            <person name="Barry K."/>
            <person name="LaButti K."/>
            <person name="Viragh M."/>
            <person name="Koriabine M."/>
            <person name="Yan M."/>
            <person name="Riley R."/>
            <person name="Champramary S."/>
            <person name="Plett K.L."/>
            <person name="Tsai I.J."/>
            <person name="Slot J."/>
            <person name="Sipos G."/>
            <person name="Plett J."/>
            <person name="Nagy L.G."/>
            <person name="Grigoriev I.V."/>
        </authorList>
    </citation>
    <scope>NUCLEOTIDE SEQUENCE</scope>
    <source>
        <strain evidence="7">HWK02</strain>
    </source>
</reference>
<dbReference type="InterPro" id="IPR046341">
    <property type="entry name" value="SET_dom_sf"/>
</dbReference>
<keyword evidence="1" id="KW-0479">Metal-binding</keyword>
<accession>A0AA39QGM4</accession>
<dbReference type="GO" id="GO:0006355">
    <property type="term" value="P:regulation of DNA-templated transcription"/>
    <property type="evidence" value="ECO:0007669"/>
    <property type="project" value="TreeGrafter"/>
</dbReference>
<dbReference type="InterPro" id="IPR011011">
    <property type="entry name" value="Znf_FYVE_PHD"/>
</dbReference>
<evidence type="ECO:0000256" key="1">
    <source>
        <dbReference type="ARBA" id="ARBA00022723"/>
    </source>
</evidence>
<dbReference type="SUPFAM" id="SSF82199">
    <property type="entry name" value="SET domain"/>
    <property type="match status" value="1"/>
</dbReference>
<dbReference type="InterPro" id="IPR013083">
    <property type="entry name" value="Znf_RING/FYVE/PHD"/>
</dbReference>
<dbReference type="PANTHER" id="PTHR46462">
    <property type="entry name" value="UPSET, ISOFORM A"/>
    <property type="match status" value="1"/>
</dbReference>
<proteinExistence type="predicted"/>
<dbReference type="GO" id="GO:0070210">
    <property type="term" value="C:Rpd3L-Expanded complex"/>
    <property type="evidence" value="ECO:0007669"/>
    <property type="project" value="TreeGrafter"/>
</dbReference>
<dbReference type="GO" id="GO:0034967">
    <property type="term" value="C:Set3 complex"/>
    <property type="evidence" value="ECO:0007669"/>
    <property type="project" value="TreeGrafter"/>
</dbReference>
<protein>
    <recommendedName>
        <fullName evidence="6">Zinc finger PHD-type domain-containing protein</fullName>
    </recommendedName>
</protein>
<evidence type="ECO:0000256" key="4">
    <source>
        <dbReference type="ARBA" id="ARBA00022853"/>
    </source>
</evidence>
<dbReference type="Pfam" id="PF20826">
    <property type="entry name" value="PHD_5"/>
    <property type="match status" value="1"/>
</dbReference>
<keyword evidence="8" id="KW-1185">Reference proteome</keyword>
<dbReference type="InterPro" id="IPR001965">
    <property type="entry name" value="Znf_PHD"/>
</dbReference>
<evidence type="ECO:0000256" key="3">
    <source>
        <dbReference type="ARBA" id="ARBA00022833"/>
    </source>
</evidence>
<dbReference type="PANTHER" id="PTHR46462:SF3">
    <property type="entry name" value="UPSET, ISOFORM A"/>
    <property type="match status" value="1"/>
</dbReference>
<keyword evidence="3" id="KW-0862">Zinc</keyword>
<dbReference type="Gene3D" id="3.30.40.10">
    <property type="entry name" value="Zinc/RING finger domain, C3HC4 (zinc finger)"/>
    <property type="match status" value="1"/>
</dbReference>
<dbReference type="EMBL" id="JAUEPU010000005">
    <property type="protein sequence ID" value="KAK0502051.1"/>
    <property type="molecule type" value="Genomic_DNA"/>
</dbReference>
<keyword evidence="2" id="KW-0863">Zinc-finger</keyword>
<dbReference type="Gene3D" id="2.170.270.10">
    <property type="entry name" value="SET domain"/>
    <property type="match status" value="1"/>
</dbReference>
<feature type="region of interest" description="Disordered" evidence="5">
    <location>
        <begin position="384"/>
        <end position="407"/>
    </location>
</feature>
<dbReference type="GO" id="GO:0006325">
    <property type="term" value="P:chromatin organization"/>
    <property type="evidence" value="ECO:0007669"/>
    <property type="project" value="UniProtKB-KW"/>
</dbReference>
<evidence type="ECO:0000259" key="6">
    <source>
        <dbReference type="SMART" id="SM00249"/>
    </source>
</evidence>
<evidence type="ECO:0000256" key="2">
    <source>
        <dbReference type="ARBA" id="ARBA00022771"/>
    </source>
</evidence>
<feature type="compositionally biased region" description="Low complexity" evidence="5">
    <location>
        <begin position="25"/>
        <end position="46"/>
    </location>
</feature>
<evidence type="ECO:0000313" key="7">
    <source>
        <dbReference type="EMBL" id="KAK0502051.1"/>
    </source>
</evidence>
<keyword evidence="4" id="KW-0156">Chromatin regulator</keyword>
<evidence type="ECO:0000313" key="8">
    <source>
        <dbReference type="Proteomes" id="UP001175228"/>
    </source>
</evidence>
<dbReference type="GO" id="GO:0008270">
    <property type="term" value="F:zinc ion binding"/>
    <property type="evidence" value="ECO:0007669"/>
    <property type="project" value="UniProtKB-KW"/>
</dbReference>